<dbReference type="SMART" id="SM00895">
    <property type="entry name" value="FCD"/>
    <property type="match status" value="1"/>
</dbReference>
<dbReference type="InterPro" id="IPR000524">
    <property type="entry name" value="Tscrpt_reg_HTH_GntR"/>
</dbReference>
<dbReference type="GO" id="GO:0003677">
    <property type="term" value="F:DNA binding"/>
    <property type="evidence" value="ECO:0007669"/>
    <property type="project" value="UniProtKB-KW"/>
</dbReference>
<protein>
    <submittedName>
        <fullName evidence="5">HTH-type transcriptional repressor CsiR</fullName>
    </submittedName>
</protein>
<dbReference type="Gene3D" id="1.10.10.10">
    <property type="entry name" value="Winged helix-like DNA-binding domain superfamily/Winged helix DNA-binding domain"/>
    <property type="match status" value="1"/>
</dbReference>
<accession>A0A1B2F322</accession>
<evidence type="ECO:0000256" key="3">
    <source>
        <dbReference type="ARBA" id="ARBA00023163"/>
    </source>
</evidence>
<dbReference type="SMART" id="SM00345">
    <property type="entry name" value="HTH_GNTR"/>
    <property type="match status" value="1"/>
</dbReference>
<dbReference type="PANTHER" id="PTHR43537:SF20">
    <property type="entry name" value="HTH-TYPE TRANSCRIPTIONAL REPRESSOR GLAR"/>
    <property type="match status" value="1"/>
</dbReference>
<dbReference type="InterPro" id="IPR008920">
    <property type="entry name" value="TF_FadR/GntR_C"/>
</dbReference>
<dbReference type="Pfam" id="PF00392">
    <property type="entry name" value="GntR"/>
    <property type="match status" value="1"/>
</dbReference>
<dbReference type="PANTHER" id="PTHR43537">
    <property type="entry name" value="TRANSCRIPTIONAL REGULATOR, GNTR FAMILY"/>
    <property type="match status" value="1"/>
</dbReference>
<evidence type="ECO:0000313" key="5">
    <source>
        <dbReference type="EMBL" id="ANY86620.1"/>
    </source>
</evidence>
<dbReference type="Pfam" id="PF07729">
    <property type="entry name" value="FCD"/>
    <property type="match status" value="1"/>
</dbReference>
<keyword evidence="1" id="KW-0805">Transcription regulation</keyword>
<reference evidence="5" key="1">
    <citation type="submission" date="2016-07" db="EMBL/GenBank/DDBJ databases">
        <title>New class B carbapenemase carried by novel plasmid in Pseudomonas putida enviromental strain in eastern Amazonia.</title>
        <authorList>
            <person name="Souza C.O."/>
            <person name="Lima K.V."/>
            <person name="Brasiliense D.M."/>
            <person name="Perez-Chaparro P.J."/>
            <person name="Mamizuka E.M."/>
            <person name="Lima M.O."/>
            <person name="Lima L.N."/>
            <person name="McCulloch J.A."/>
        </authorList>
    </citation>
    <scope>NUCLEOTIDE SEQUENCE [LARGE SCALE GENOMIC DNA]</scope>
    <source>
        <strain evidence="5">IEC33019</strain>
    </source>
</reference>
<dbReference type="InterPro" id="IPR036388">
    <property type="entry name" value="WH-like_DNA-bd_sf"/>
</dbReference>
<dbReference type="InterPro" id="IPR011711">
    <property type="entry name" value="GntR_C"/>
</dbReference>
<name>A0A1B2F322_PSEPU</name>
<dbReference type="GO" id="GO:0003700">
    <property type="term" value="F:DNA-binding transcription factor activity"/>
    <property type="evidence" value="ECO:0007669"/>
    <property type="project" value="InterPro"/>
</dbReference>
<dbReference type="Gene3D" id="1.20.120.530">
    <property type="entry name" value="GntR ligand-binding domain-like"/>
    <property type="match status" value="1"/>
</dbReference>
<evidence type="ECO:0000256" key="1">
    <source>
        <dbReference type="ARBA" id="ARBA00023015"/>
    </source>
</evidence>
<dbReference type="InterPro" id="IPR036390">
    <property type="entry name" value="WH_DNA-bd_sf"/>
</dbReference>
<organism evidence="5">
    <name type="scientific">Pseudomonas putida</name>
    <name type="common">Arthrobacter siderocapsulatus</name>
    <dbReference type="NCBI Taxonomy" id="303"/>
    <lineage>
        <taxon>Bacteria</taxon>
        <taxon>Pseudomonadati</taxon>
        <taxon>Pseudomonadota</taxon>
        <taxon>Gammaproteobacteria</taxon>
        <taxon>Pseudomonadales</taxon>
        <taxon>Pseudomonadaceae</taxon>
        <taxon>Pseudomonas</taxon>
    </lineage>
</organism>
<evidence type="ECO:0000256" key="2">
    <source>
        <dbReference type="ARBA" id="ARBA00023125"/>
    </source>
</evidence>
<sequence length="241" mass="26938">MIGAPSKRALWMDHTDLAETASDAAYSRLKSDILRGVFRPGEKLLMSGLKDRYAVGVGPMREVLARLVGERLVSAINQKGYRVAPMSLDEMLDVYTARAHLEALIVGLAVEKGDEAWEASIVACSHTLSKVVELHTPQEMVDIWDARHKAFHNAIASGCGSKSLLQARAFLQDQAERYRQIWLKRTVLSEEALRLKREEHAELVNTILGRDAAKASKMMLEHLMTPVPIITRIIERESDVL</sequence>
<gene>
    <name evidence="5" type="primary">csiR_2</name>
    <name evidence="5" type="ORF">IEC33019_1049</name>
</gene>
<evidence type="ECO:0000259" key="4">
    <source>
        <dbReference type="PROSITE" id="PS50949"/>
    </source>
</evidence>
<feature type="domain" description="HTH gntR-type" evidence="4">
    <location>
        <begin position="19"/>
        <end position="86"/>
    </location>
</feature>
<dbReference type="SUPFAM" id="SSF48008">
    <property type="entry name" value="GntR ligand-binding domain-like"/>
    <property type="match status" value="1"/>
</dbReference>
<proteinExistence type="predicted"/>
<dbReference type="PROSITE" id="PS50949">
    <property type="entry name" value="HTH_GNTR"/>
    <property type="match status" value="1"/>
</dbReference>
<dbReference type="SUPFAM" id="SSF46785">
    <property type="entry name" value="Winged helix' DNA-binding domain"/>
    <property type="match status" value="1"/>
</dbReference>
<dbReference type="EMBL" id="CP016634">
    <property type="protein sequence ID" value="ANY86620.1"/>
    <property type="molecule type" value="Genomic_DNA"/>
</dbReference>
<keyword evidence="2" id="KW-0238">DNA-binding</keyword>
<dbReference type="NCBIfam" id="NF008576">
    <property type="entry name" value="PRK11534.1"/>
    <property type="match status" value="1"/>
</dbReference>
<dbReference type="AlphaFoldDB" id="A0A1B2F322"/>
<keyword evidence="3" id="KW-0804">Transcription</keyword>